<evidence type="ECO:0000313" key="3">
    <source>
        <dbReference type="Proteomes" id="UP001498771"/>
    </source>
</evidence>
<name>A0ABR1F8B7_9ASCO</name>
<organism evidence="2 3">
    <name type="scientific">Myxozyma melibiosi</name>
    <dbReference type="NCBI Taxonomy" id="54550"/>
    <lineage>
        <taxon>Eukaryota</taxon>
        <taxon>Fungi</taxon>
        <taxon>Dikarya</taxon>
        <taxon>Ascomycota</taxon>
        <taxon>Saccharomycotina</taxon>
        <taxon>Lipomycetes</taxon>
        <taxon>Lipomycetales</taxon>
        <taxon>Lipomycetaceae</taxon>
        <taxon>Myxozyma</taxon>
    </lineage>
</organism>
<dbReference type="EMBL" id="JBBJBU010000003">
    <property type="protein sequence ID" value="KAK7206094.1"/>
    <property type="molecule type" value="Genomic_DNA"/>
</dbReference>
<feature type="compositionally biased region" description="Low complexity" evidence="1">
    <location>
        <begin position="45"/>
        <end position="76"/>
    </location>
</feature>
<proteinExistence type="predicted"/>
<feature type="region of interest" description="Disordered" evidence="1">
    <location>
        <begin position="31"/>
        <end position="83"/>
    </location>
</feature>
<evidence type="ECO:0000313" key="2">
    <source>
        <dbReference type="EMBL" id="KAK7206094.1"/>
    </source>
</evidence>
<reference evidence="2 3" key="1">
    <citation type="submission" date="2024-03" db="EMBL/GenBank/DDBJ databases">
        <title>Genome-scale model development and genomic sequencing of the oleaginous clade Lipomyces.</title>
        <authorList>
            <consortium name="Lawrence Berkeley National Laboratory"/>
            <person name="Czajka J.J."/>
            <person name="Han Y."/>
            <person name="Kim J."/>
            <person name="Mondo S.J."/>
            <person name="Hofstad B.A."/>
            <person name="Robles A."/>
            <person name="Haridas S."/>
            <person name="Riley R."/>
            <person name="LaButti K."/>
            <person name="Pangilinan J."/>
            <person name="Andreopoulos W."/>
            <person name="Lipzen A."/>
            <person name="Yan J."/>
            <person name="Wang M."/>
            <person name="Ng V."/>
            <person name="Grigoriev I.V."/>
            <person name="Spatafora J.W."/>
            <person name="Magnuson J.K."/>
            <person name="Baker S.E."/>
            <person name="Pomraning K.R."/>
        </authorList>
    </citation>
    <scope>NUCLEOTIDE SEQUENCE [LARGE SCALE GENOMIC DNA]</scope>
    <source>
        <strain evidence="2 3">Phaff 52-87</strain>
    </source>
</reference>
<dbReference type="RefSeq" id="XP_064769127.1">
    <property type="nucleotide sequence ID" value="XM_064912191.1"/>
</dbReference>
<keyword evidence="3" id="KW-1185">Reference proteome</keyword>
<comment type="caution">
    <text evidence="2">The sequence shown here is derived from an EMBL/GenBank/DDBJ whole genome shotgun (WGS) entry which is preliminary data.</text>
</comment>
<evidence type="ECO:0000256" key="1">
    <source>
        <dbReference type="SAM" id="MobiDB-lite"/>
    </source>
</evidence>
<dbReference type="Proteomes" id="UP001498771">
    <property type="component" value="Unassembled WGS sequence"/>
</dbReference>
<dbReference type="PROSITE" id="PS51257">
    <property type="entry name" value="PROKAR_LIPOPROTEIN"/>
    <property type="match status" value="1"/>
</dbReference>
<sequence>MARIAQLRSVLVLCVIAGCLFSLIIASSLGKQSDPRNTVRPLDKSASNPPAPIASVVSSSDPQTSAPSAVSTGSSSKLDAQESDLEESTWKQSIISTASGLKDTAHDLLHSVLAAVSSSGDGEEALEEEDAVDLNVICEDAYKMPGYLHAPEDYHLSVYVPLYDDIISTLPDPDYATNLGSVAAETLDADPDLIANNTPDSEIVKQAPHSWMLDLVRQSTLLRKLQDAPAAMTATDNSTLRTLNWRLQWLRHKRVLFLADSVDRYMIMYFCEELGFEMQLGNRKHTTAFCNVPYLNFTLYHWHLASYTAYRPLWWWQPGMKYITFEDRYNKLFKSTLPDVIGQDGVAPDLIMYQSGLWDQVTLGKQRKQHDPAMGVEEAVARSLTWPELRYFLARQRQFITHLRSIFGQDSRILYRALTVHREEGEQDLMLYDMDRTSRALAYAEDIEVFDWARVVTGHTGVFKDRVHVRKGVMSWLYLNTLISYLFRASGGVESRGLMIRYPKDYNATEMGDAWKECHAYNMYGMPENR</sequence>
<gene>
    <name evidence="2" type="ORF">BZA70DRAFT_275674</name>
</gene>
<protein>
    <submittedName>
        <fullName evidence="2">Uncharacterized protein</fullName>
    </submittedName>
</protein>
<dbReference type="GeneID" id="90037703"/>
<accession>A0ABR1F8B7</accession>